<feature type="coiled-coil region" evidence="1">
    <location>
        <begin position="305"/>
        <end position="332"/>
    </location>
</feature>
<proteinExistence type="predicted"/>
<sequence length="523" mass="57138">MSDIGFFYADAFGLAKPTVSGIKGLNAVDAVDAKALLPDVLLAISRVNAGHSADVSKGLRPSKRFSVAPPQSLLKEVFPWLKTVLIDAFRQNTNNEDVQVARRILQVLRELRVVLLQDVAFLMEIPALSEALKTNKLFEHELFKTPEFTAYREKMKSAVGADEIDFMDRVCTSALEWVSQRKEKLPEGDADRMKPTAPISESPAVDSVLPRSASMDVDGDRKRDREVNEADSSIGSQEHLADDLQSGLSLKRIRRGNDPETEQMANGRIFGNASGTNGSITASPPSSTQEPGQAEATSAKPSKALNALQSENESLKAQMRRLEWIVNQNRAEVRAWMSRIEKSVRDVGYSKSSEQSQAYYPGPAITGRPGMHGQPPASQRSHAAPHLSAVNNEPSPQAQQRYYGGQYNMPALQSSAGPRSMGPPHTSRNGMAAYDRPLHTTAEYHRPAESATPPLTSQTYGAQMPPEADMGNAHYSGQPNGTAHVPGAGYEHGDHPWYSKNYDPAYSNGQPPSMRSAYRPGPY</sequence>
<dbReference type="GO" id="GO:0003677">
    <property type="term" value="F:DNA binding"/>
    <property type="evidence" value="ECO:0007669"/>
    <property type="project" value="InterPro"/>
</dbReference>
<dbReference type="InterPro" id="IPR031872">
    <property type="entry name" value="NDC10_II"/>
</dbReference>
<reference evidence="4" key="1">
    <citation type="submission" date="2022-07" db="EMBL/GenBank/DDBJ databases">
        <title>Phylogenomic reconstructions and comparative analyses of Kickxellomycotina fungi.</title>
        <authorList>
            <person name="Reynolds N.K."/>
            <person name="Stajich J.E."/>
            <person name="Barry K."/>
            <person name="Grigoriev I.V."/>
            <person name="Crous P."/>
            <person name="Smith M.E."/>
        </authorList>
    </citation>
    <scope>NUCLEOTIDE SEQUENCE</scope>
    <source>
        <strain evidence="4">NRRL 1566</strain>
    </source>
</reference>
<dbReference type="Pfam" id="PF16787">
    <property type="entry name" value="NDC10_II"/>
    <property type="match status" value="1"/>
</dbReference>
<feature type="compositionally biased region" description="Polar residues" evidence="2">
    <location>
        <begin position="389"/>
        <end position="400"/>
    </location>
</feature>
<feature type="compositionally biased region" description="Polar residues" evidence="2">
    <location>
        <begin position="273"/>
        <end position="300"/>
    </location>
</feature>
<dbReference type="EMBL" id="JANBUW010000013">
    <property type="protein sequence ID" value="KAJ2851370.1"/>
    <property type="molecule type" value="Genomic_DNA"/>
</dbReference>
<keyword evidence="5" id="KW-1185">Reference proteome</keyword>
<dbReference type="OrthoDB" id="5527317at2759"/>
<feature type="region of interest" description="Disordered" evidence="2">
    <location>
        <begin position="182"/>
        <end position="303"/>
    </location>
</feature>
<evidence type="ECO:0000256" key="2">
    <source>
        <dbReference type="SAM" id="MobiDB-lite"/>
    </source>
</evidence>
<feature type="compositionally biased region" description="Basic and acidic residues" evidence="2">
    <location>
        <begin position="182"/>
        <end position="194"/>
    </location>
</feature>
<name>A0A9W8M288_9FUNG</name>
<feature type="region of interest" description="Disordered" evidence="2">
    <location>
        <begin position="448"/>
        <end position="523"/>
    </location>
</feature>
<dbReference type="Proteomes" id="UP001139887">
    <property type="component" value="Unassembled WGS sequence"/>
</dbReference>
<comment type="caution">
    <text evidence="4">The sequence shown here is derived from an EMBL/GenBank/DDBJ whole genome shotgun (WGS) entry which is preliminary data.</text>
</comment>
<feature type="domain" description="Ndc10" evidence="3">
    <location>
        <begin position="63"/>
        <end position="148"/>
    </location>
</feature>
<evidence type="ECO:0000313" key="5">
    <source>
        <dbReference type="Proteomes" id="UP001139887"/>
    </source>
</evidence>
<dbReference type="Gene3D" id="1.10.443.20">
    <property type="entry name" value="Centromere DNA-binding protein complex CBF3 subunit, domain 2"/>
    <property type="match status" value="1"/>
</dbReference>
<feature type="compositionally biased region" description="Basic and acidic residues" evidence="2">
    <location>
        <begin position="218"/>
        <end position="228"/>
    </location>
</feature>
<protein>
    <recommendedName>
        <fullName evidence="3">Ndc10 domain-containing protein</fullName>
    </recommendedName>
</protein>
<gene>
    <name evidence="4" type="ORF">IWW36_001137</name>
</gene>
<dbReference type="AlphaFoldDB" id="A0A9W8M288"/>
<evidence type="ECO:0000259" key="3">
    <source>
        <dbReference type="Pfam" id="PF16787"/>
    </source>
</evidence>
<accession>A0A9W8M288</accession>
<dbReference type="InterPro" id="IPR038279">
    <property type="entry name" value="Ndc10_dom2_sf"/>
</dbReference>
<evidence type="ECO:0000256" key="1">
    <source>
        <dbReference type="SAM" id="Coils"/>
    </source>
</evidence>
<evidence type="ECO:0000313" key="4">
    <source>
        <dbReference type="EMBL" id="KAJ2851370.1"/>
    </source>
</evidence>
<organism evidence="4 5">
    <name type="scientific">Coemansia brasiliensis</name>
    <dbReference type="NCBI Taxonomy" id="2650707"/>
    <lineage>
        <taxon>Eukaryota</taxon>
        <taxon>Fungi</taxon>
        <taxon>Fungi incertae sedis</taxon>
        <taxon>Zoopagomycota</taxon>
        <taxon>Kickxellomycotina</taxon>
        <taxon>Kickxellomycetes</taxon>
        <taxon>Kickxellales</taxon>
        <taxon>Kickxellaceae</taxon>
        <taxon>Coemansia</taxon>
    </lineage>
</organism>
<feature type="region of interest" description="Disordered" evidence="2">
    <location>
        <begin position="348"/>
        <end position="401"/>
    </location>
</feature>
<keyword evidence="1" id="KW-0175">Coiled coil</keyword>